<accession>A0ABX4IPW7</accession>
<gene>
    <name evidence="1" type="ORF">BK796_10040</name>
</gene>
<name>A0ABX4IPW7_9ENTR</name>
<dbReference type="Proteomes" id="UP000219642">
    <property type="component" value="Unassembled WGS sequence"/>
</dbReference>
<evidence type="ECO:0000313" key="2">
    <source>
        <dbReference type="Proteomes" id="UP000219642"/>
    </source>
</evidence>
<comment type="caution">
    <text evidence="1">The sequence shown here is derived from an EMBL/GenBank/DDBJ whole genome shotgun (WGS) entry which is preliminary data.</text>
</comment>
<organism evidence="1 2">
    <name type="scientific">Kosakonia pseudosacchari</name>
    <dbReference type="NCBI Taxonomy" id="1646340"/>
    <lineage>
        <taxon>Bacteria</taxon>
        <taxon>Pseudomonadati</taxon>
        <taxon>Pseudomonadota</taxon>
        <taxon>Gammaproteobacteria</taxon>
        <taxon>Enterobacterales</taxon>
        <taxon>Enterobacteriaceae</taxon>
        <taxon>Kosakonia</taxon>
    </lineage>
</organism>
<protein>
    <submittedName>
        <fullName evidence="1">Uncharacterized protein</fullName>
    </submittedName>
</protein>
<dbReference type="EMBL" id="NITV01000005">
    <property type="protein sequence ID" value="PDO86785.1"/>
    <property type="molecule type" value="Genomic_DNA"/>
</dbReference>
<reference evidence="1 2" key="1">
    <citation type="submission" date="2017-06" db="EMBL/GenBank/DDBJ databases">
        <title>Draft genome sequence of nitrogen-fixing Kosakonia pseudosacchari strain NN143 isolated from sugarcane roots.</title>
        <authorList>
            <person name="Li Y."/>
            <person name="Li S."/>
            <person name="Lin L."/>
            <person name="Wu X."/>
            <person name="Yang L."/>
            <person name="Li Y."/>
            <person name="An Q."/>
        </authorList>
    </citation>
    <scope>NUCLEOTIDE SEQUENCE [LARGE SCALE GENOMIC DNA]</scope>
    <source>
        <strain evidence="1 2">NN143</strain>
    </source>
</reference>
<sequence length="99" mass="11026">MALSHTPSRQGYARLDRRLPCSAAVTRSFQYEEASLAGRQRGITEQGKISERFVWSGNFAEEQSHYLSSQLVSHFDPTSCVSLSGVTHQLLPDDAPADW</sequence>
<evidence type="ECO:0000313" key="1">
    <source>
        <dbReference type="EMBL" id="PDO86785.1"/>
    </source>
</evidence>
<dbReference type="RefSeq" id="WP_097400537.1">
    <property type="nucleotide sequence ID" value="NZ_CP158850.1"/>
</dbReference>
<keyword evidence="2" id="KW-1185">Reference proteome</keyword>
<proteinExistence type="predicted"/>